<dbReference type="Proteomes" id="UP000050761">
    <property type="component" value="Unassembled WGS sequence"/>
</dbReference>
<dbReference type="EMBL" id="UZAH01025439">
    <property type="protein sequence ID" value="VDO63927.1"/>
    <property type="molecule type" value="Genomic_DNA"/>
</dbReference>
<evidence type="ECO:0000313" key="2">
    <source>
        <dbReference type="Proteomes" id="UP000050761"/>
    </source>
</evidence>
<dbReference type="PANTHER" id="PTHR47027:SF20">
    <property type="entry name" value="REVERSE TRANSCRIPTASE-LIKE PROTEIN WITH RNA-DIRECTED DNA POLYMERASE DOMAIN"/>
    <property type="match status" value="1"/>
</dbReference>
<organism evidence="2 3">
    <name type="scientific">Heligmosomoides polygyrus</name>
    <name type="common">Parasitic roundworm</name>
    <dbReference type="NCBI Taxonomy" id="6339"/>
    <lineage>
        <taxon>Eukaryota</taxon>
        <taxon>Metazoa</taxon>
        <taxon>Ecdysozoa</taxon>
        <taxon>Nematoda</taxon>
        <taxon>Chromadorea</taxon>
        <taxon>Rhabditida</taxon>
        <taxon>Rhabditina</taxon>
        <taxon>Rhabditomorpha</taxon>
        <taxon>Strongyloidea</taxon>
        <taxon>Heligmosomidae</taxon>
        <taxon>Heligmosomoides</taxon>
    </lineage>
</organism>
<dbReference type="WBParaSite" id="HPBE_0000525301-mRNA-1">
    <property type="protein sequence ID" value="HPBE_0000525301-mRNA-1"/>
    <property type="gene ID" value="HPBE_0000525301"/>
</dbReference>
<protein>
    <submittedName>
        <fullName evidence="3">Reverse transcriptase domain-containing protein</fullName>
    </submittedName>
</protein>
<keyword evidence="2" id="KW-1185">Reference proteome</keyword>
<sequence length="329" mass="38325">MWKSQDTSGVGVIVSERFRDSIVSVKRFNDRELLTDEFVTSSSSPRTTAALYPACGTIDAIHAARLLVEKHRERQKLVHVAFLGLEKAFDRVPRELIWYALRRHNVPEELIEWVQMLYSCPKSRVFCRLPLLFVDAMDAITRDLQQPVPWTLLYADNEMLACDDKGLVQNLRTEFTGLPREFWPATKELETLLSVMETKMLGWTAGVTRMDRIRNDAIRQTFGVAPIADKMREARSRWYGDVLRGEEDSIRKIGLELEVSEKRLRGRPKQAARLEHGTTKPGRRKIDKQTWLWTDDVKAKVREKKSLYHVFLSEVNEKLESRHCERHLY</sequence>
<accession>A0A183FFG1</accession>
<name>A0A183FFG1_HELPZ</name>
<dbReference type="OrthoDB" id="5845191at2759"/>
<reference evidence="3" key="2">
    <citation type="submission" date="2019-09" db="UniProtKB">
        <authorList>
            <consortium name="WormBaseParasite"/>
        </authorList>
    </citation>
    <scope>IDENTIFICATION</scope>
</reference>
<dbReference type="PANTHER" id="PTHR47027">
    <property type="entry name" value="REVERSE TRANSCRIPTASE DOMAIN-CONTAINING PROTEIN"/>
    <property type="match status" value="1"/>
</dbReference>
<gene>
    <name evidence="1" type="ORF">HPBE_LOCUS5254</name>
</gene>
<reference evidence="1 2" key="1">
    <citation type="submission" date="2018-11" db="EMBL/GenBank/DDBJ databases">
        <authorList>
            <consortium name="Pathogen Informatics"/>
        </authorList>
    </citation>
    <scope>NUCLEOTIDE SEQUENCE [LARGE SCALE GENOMIC DNA]</scope>
</reference>
<evidence type="ECO:0000313" key="3">
    <source>
        <dbReference type="WBParaSite" id="HPBE_0000525301-mRNA-1"/>
    </source>
</evidence>
<evidence type="ECO:0000313" key="1">
    <source>
        <dbReference type="EMBL" id="VDO63927.1"/>
    </source>
</evidence>
<accession>A0A3P7XV29</accession>
<proteinExistence type="predicted"/>
<dbReference type="AlphaFoldDB" id="A0A183FFG1"/>